<evidence type="ECO:0000313" key="2">
    <source>
        <dbReference type="Proteomes" id="UP000054248"/>
    </source>
</evidence>
<organism evidence="1 2">
    <name type="scientific">Tulasnella calospora MUT 4182</name>
    <dbReference type="NCBI Taxonomy" id="1051891"/>
    <lineage>
        <taxon>Eukaryota</taxon>
        <taxon>Fungi</taxon>
        <taxon>Dikarya</taxon>
        <taxon>Basidiomycota</taxon>
        <taxon>Agaricomycotina</taxon>
        <taxon>Agaricomycetes</taxon>
        <taxon>Cantharellales</taxon>
        <taxon>Tulasnellaceae</taxon>
        <taxon>Tulasnella</taxon>
    </lineage>
</organism>
<dbReference type="InterPro" id="IPR006616">
    <property type="entry name" value="DM9_repeat"/>
</dbReference>
<reference evidence="1 2" key="1">
    <citation type="submission" date="2014-04" db="EMBL/GenBank/DDBJ databases">
        <authorList>
            <consortium name="DOE Joint Genome Institute"/>
            <person name="Kuo A."/>
            <person name="Girlanda M."/>
            <person name="Perotto S."/>
            <person name="Kohler A."/>
            <person name="Nagy L.G."/>
            <person name="Floudas D."/>
            <person name="Copeland A."/>
            <person name="Barry K.W."/>
            <person name="Cichocki N."/>
            <person name="Veneault-Fourrey C."/>
            <person name="LaButti K."/>
            <person name="Lindquist E.A."/>
            <person name="Lipzen A."/>
            <person name="Lundell T."/>
            <person name="Morin E."/>
            <person name="Murat C."/>
            <person name="Sun H."/>
            <person name="Tunlid A."/>
            <person name="Henrissat B."/>
            <person name="Grigoriev I.V."/>
            <person name="Hibbett D.S."/>
            <person name="Martin F."/>
            <person name="Nordberg H.P."/>
            <person name="Cantor M.N."/>
            <person name="Hua S.X."/>
        </authorList>
    </citation>
    <scope>NUCLEOTIDE SEQUENCE [LARGE SCALE GENOMIC DNA]</scope>
    <source>
        <strain evidence="1 2">MUT 4182</strain>
    </source>
</reference>
<gene>
    <name evidence="1" type="ORF">M407DRAFT_21305</name>
</gene>
<dbReference type="PANTHER" id="PTHR31649:SF1">
    <property type="entry name" value="FARNESOIC ACID O-METHYL TRANSFERASE DOMAIN-CONTAINING PROTEIN"/>
    <property type="match status" value="1"/>
</dbReference>
<dbReference type="HOGENOM" id="CLU_1541236_0_0_1"/>
<dbReference type="Proteomes" id="UP000054248">
    <property type="component" value="Unassembled WGS sequence"/>
</dbReference>
<evidence type="ECO:0000313" key="1">
    <source>
        <dbReference type="EMBL" id="KIO29566.1"/>
    </source>
</evidence>
<reference evidence="2" key="2">
    <citation type="submission" date="2015-01" db="EMBL/GenBank/DDBJ databases">
        <title>Evolutionary Origins and Diversification of the Mycorrhizal Mutualists.</title>
        <authorList>
            <consortium name="DOE Joint Genome Institute"/>
            <consortium name="Mycorrhizal Genomics Consortium"/>
            <person name="Kohler A."/>
            <person name="Kuo A."/>
            <person name="Nagy L.G."/>
            <person name="Floudas D."/>
            <person name="Copeland A."/>
            <person name="Barry K.W."/>
            <person name="Cichocki N."/>
            <person name="Veneault-Fourrey C."/>
            <person name="LaButti K."/>
            <person name="Lindquist E.A."/>
            <person name="Lipzen A."/>
            <person name="Lundell T."/>
            <person name="Morin E."/>
            <person name="Murat C."/>
            <person name="Riley R."/>
            <person name="Ohm R."/>
            <person name="Sun H."/>
            <person name="Tunlid A."/>
            <person name="Henrissat B."/>
            <person name="Grigoriev I.V."/>
            <person name="Hibbett D.S."/>
            <person name="Martin F."/>
        </authorList>
    </citation>
    <scope>NUCLEOTIDE SEQUENCE [LARGE SCALE GENOMIC DNA]</scope>
    <source>
        <strain evidence="2">MUT 4182</strain>
    </source>
</reference>
<dbReference type="AlphaFoldDB" id="A0A0C3QNE4"/>
<name>A0A0C3QNE4_9AGAM</name>
<dbReference type="EMBL" id="KN822981">
    <property type="protein sequence ID" value="KIO29566.1"/>
    <property type="molecule type" value="Genomic_DNA"/>
</dbReference>
<keyword evidence="2" id="KW-1185">Reference proteome</keyword>
<dbReference type="STRING" id="1051891.A0A0C3QNE4"/>
<dbReference type="OrthoDB" id="2142040at2759"/>
<dbReference type="Pfam" id="PF11901">
    <property type="entry name" value="DM9"/>
    <property type="match status" value="1"/>
</dbReference>
<sequence>MSSSASWSVAWYLVEEGEPIPPDAIPNGWEESGNLFSIRVWKEDGLTLGKHGSAHPHGFIPWEWKEPYEILVGDFTAVRWVSTGGGPFDAVEGGYEAHSPAALFIARAKVGRQLHPGKAFSGGEGAYIGWGWKGHRFWNQDIESSLGRAECQWERSVIEEGPEVIKRPKTSERY</sequence>
<protein>
    <submittedName>
        <fullName evidence="1">Uncharacterized protein</fullName>
    </submittedName>
</protein>
<proteinExistence type="predicted"/>
<accession>A0A0C3QNE4</accession>
<dbReference type="PANTHER" id="PTHR31649">
    <property type="entry name" value="AGAP009604-PA"/>
    <property type="match status" value="1"/>
</dbReference>